<proteinExistence type="predicted"/>
<evidence type="ECO:0000313" key="1">
    <source>
        <dbReference type="EMBL" id="CAK5077264.1"/>
    </source>
</evidence>
<sequence length="859" mass="98634">MNSIHRSEEMCLVQLFLQNEAAYLCVAELGEIGLVQFRDLNAEINAFQRKYVREVRFLEREIKKDGIVMVDTGENTEVPLPRETFDLGATFDKLESELREVNQNEEMLRKNFAELTELKHILRKTQQFFDENEGERQALHSLAQEEFLDDGSSLIPRDRGDASHVSKGNLKFVAGVIQRERLPAFERLLWRACRGNVFLRQAEITEPLSDTMTGLEVQKAVFIIFFQGDQLKSRVKKICEGFRATIYPCPDSPQERREMSIGVMTRIEDLKTVLGQTQDHRHRVLVAAARNVRTWLTKVRKVKAIYHTLNLFNLDVTQKCLIAECWCPVAELDRIQLALKRGSDESGSSVPSILNKMETLEQPPTFHRTNKFTRGFQNIVDSYGIASYREINPAPYTMITFPFLFALMFGDLGHGLIMFLFGLYLVLKEKRLEAARINDEIFQMFFSGRYVIFLMGLFSIYTGFIYNDVFSKSFNIFGTSWGATDEYDKYTNDPEKMLVLPPHIAYSSPPYPFGVDPIWNLAETNKLNFLNSMKMKGSVIIGISQMAFGIALSYYNFKHSESYLDINFTFIPQVIFLSCIFVYLCLEIVAKWLFFNNEGHYYFLGNYYPGARCAPSLLIGLINMFMMKSRKTGFTIDDESREPGPNCHLNYWYPGQGFFESIFIPISIGCIFVMLFAKPYKLWQQQKQRLYGGHTNLSVHANLSEDGAEVIHHGGNSTTTPKKDLKEFDLGDTFVYQAIHTIEFALGCISHTASYLRLWALSLAHAQLSDVLWTMVFRMGLLQGGYLGAVLTYFVFLVFATMTVFILVLMEGLSAFLHALRLHWVEFQSKFYAGTGHLFMPFSFITVLEEARIAEETFN</sequence>
<reference evidence="1" key="1">
    <citation type="submission" date="2023-11" db="EMBL/GenBank/DDBJ databases">
        <authorList>
            <person name="Poullet M."/>
        </authorList>
    </citation>
    <scope>NUCLEOTIDE SEQUENCE</scope>
    <source>
        <strain evidence="1">E1834</strain>
    </source>
</reference>
<name>A0ACB0ZFD2_MELEN</name>
<evidence type="ECO:0000313" key="2">
    <source>
        <dbReference type="Proteomes" id="UP001497535"/>
    </source>
</evidence>
<gene>
    <name evidence="1" type="ORF">MENTE1834_LOCUS24171</name>
</gene>
<protein>
    <submittedName>
        <fullName evidence="1">Uncharacterized protein</fullName>
    </submittedName>
</protein>
<keyword evidence="2" id="KW-1185">Reference proteome</keyword>
<organism evidence="1 2">
    <name type="scientific">Meloidogyne enterolobii</name>
    <name type="common">Root-knot nematode worm</name>
    <name type="synonym">Meloidogyne mayaguensis</name>
    <dbReference type="NCBI Taxonomy" id="390850"/>
    <lineage>
        <taxon>Eukaryota</taxon>
        <taxon>Metazoa</taxon>
        <taxon>Ecdysozoa</taxon>
        <taxon>Nematoda</taxon>
        <taxon>Chromadorea</taxon>
        <taxon>Rhabditida</taxon>
        <taxon>Tylenchina</taxon>
        <taxon>Tylenchomorpha</taxon>
        <taxon>Tylenchoidea</taxon>
        <taxon>Meloidogynidae</taxon>
        <taxon>Meloidogyninae</taxon>
        <taxon>Meloidogyne</taxon>
    </lineage>
</organism>
<accession>A0ACB0ZFD2</accession>
<dbReference type="EMBL" id="CAVMJV010000031">
    <property type="protein sequence ID" value="CAK5077264.1"/>
    <property type="molecule type" value="Genomic_DNA"/>
</dbReference>
<dbReference type="Proteomes" id="UP001497535">
    <property type="component" value="Unassembled WGS sequence"/>
</dbReference>
<comment type="caution">
    <text evidence="1">The sequence shown here is derived from an EMBL/GenBank/DDBJ whole genome shotgun (WGS) entry which is preliminary data.</text>
</comment>